<name>A0ACB9IDJ0_9ASTR</name>
<organism evidence="1 2">
    <name type="scientific">Smallanthus sonchifolius</name>
    <dbReference type="NCBI Taxonomy" id="185202"/>
    <lineage>
        <taxon>Eukaryota</taxon>
        <taxon>Viridiplantae</taxon>
        <taxon>Streptophyta</taxon>
        <taxon>Embryophyta</taxon>
        <taxon>Tracheophyta</taxon>
        <taxon>Spermatophyta</taxon>
        <taxon>Magnoliopsida</taxon>
        <taxon>eudicotyledons</taxon>
        <taxon>Gunneridae</taxon>
        <taxon>Pentapetalae</taxon>
        <taxon>asterids</taxon>
        <taxon>campanulids</taxon>
        <taxon>Asterales</taxon>
        <taxon>Asteraceae</taxon>
        <taxon>Asteroideae</taxon>
        <taxon>Heliantheae alliance</taxon>
        <taxon>Millerieae</taxon>
        <taxon>Smallanthus</taxon>
    </lineage>
</organism>
<dbReference type="Proteomes" id="UP001056120">
    <property type="component" value="Linkage Group LG09"/>
</dbReference>
<evidence type="ECO:0000313" key="1">
    <source>
        <dbReference type="EMBL" id="KAI3805608.1"/>
    </source>
</evidence>
<protein>
    <submittedName>
        <fullName evidence="1">Uncharacterized protein</fullName>
    </submittedName>
</protein>
<dbReference type="EMBL" id="CM042026">
    <property type="protein sequence ID" value="KAI3805608.1"/>
    <property type="molecule type" value="Genomic_DNA"/>
</dbReference>
<comment type="caution">
    <text evidence="1">The sequence shown here is derived from an EMBL/GenBank/DDBJ whole genome shotgun (WGS) entry which is preliminary data.</text>
</comment>
<reference evidence="1 2" key="2">
    <citation type="journal article" date="2022" name="Mol. Ecol. Resour.">
        <title>The genomes of chicory, endive, great burdock and yacon provide insights into Asteraceae paleo-polyploidization history and plant inulin production.</title>
        <authorList>
            <person name="Fan W."/>
            <person name="Wang S."/>
            <person name="Wang H."/>
            <person name="Wang A."/>
            <person name="Jiang F."/>
            <person name="Liu H."/>
            <person name="Zhao H."/>
            <person name="Xu D."/>
            <person name="Zhang Y."/>
        </authorList>
    </citation>
    <scope>NUCLEOTIDE SEQUENCE [LARGE SCALE GENOMIC DNA]</scope>
    <source>
        <strain evidence="2">cv. Yunnan</strain>
        <tissue evidence="1">Leaves</tissue>
    </source>
</reference>
<sequence>MLEHSLSREGQASICRVYRDRINNCTHHKRTYKWNPVEVESPTHKMVLRFIISIFFLSLSNANSIVKNLPGFNGDLPFTLETGYVGLGADNEIQLFYYFVESERDPLKDPLLFYLTGGPGTSGLYPLLYQIGPLSINYDNSTMEKLTLELNPNSWAKTANILFIDLPVGTGFSYATTYEASKSSDTISAQQSYKFLVKWLEEHPKFLNNPLYISGISYMGLLVPVVTLEVYKGNERGDQPQLNIKGYVIISPFTHKFNDFNSRLEFAHRLALISDDIYESAKSTCNGNYVNIDSENALCSNSLQQMNECTNRINAGNILDPYCDNEYTDPSCRKVGTTSLAYFGNDKEVRKALHVREGTVEKFEKTNDTIHYILNKNDTECYSYDIFTSFVYHKILVSKSCEVLILSGDHDFTFPYVGQEQWIRSLNLPIESLWNPWFVDKQVAGYRTKFVKNGYSLTHVTVKGAGHSIPLFKPKEAWVIFDSWLASHSYVSDS</sequence>
<evidence type="ECO:0000313" key="2">
    <source>
        <dbReference type="Proteomes" id="UP001056120"/>
    </source>
</evidence>
<proteinExistence type="predicted"/>
<gene>
    <name evidence="1" type="ORF">L1987_28139</name>
</gene>
<keyword evidence="2" id="KW-1185">Reference proteome</keyword>
<accession>A0ACB9IDJ0</accession>
<reference evidence="2" key="1">
    <citation type="journal article" date="2022" name="Mol. Ecol. Resour.">
        <title>The genomes of chicory, endive, great burdock and yacon provide insights into Asteraceae palaeo-polyploidization history and plant inulin production.</title>
        <authorList>
            <person name="Fan W."/>
            <person name="Wang S."/>
            <person name="Wang H."/>
            <person name="Wang A."/>
            <person name="Jiang F."/>
            <person name="Liu H."/>
            <person name="Zhao H."/>
            <person name="Xu D."/>
            <person name="Zhang Y."/>
        </authorList>
    </citation>
    <scope>NUCLEOTIDE SEQUENCE [LARGE SCALE GENOMIC DNA]</scope>
    <source>
        <strain evidence="2">cv. Yunnan</strain>
    </source>
</reference>